<accession>A0ABV1FS41</accession>
<organism evidence="3 4">
    <name type="scientific">Hallella faecis</name>
    <dbReference type="NCBI Taxonomy" id="2841596"/>
    <lineage>
        <taxon>Bacteria</taxon>
        <taxon>Pseudomonadati</taxon>
        <taxon>Bacteroidota</taxon>
        <taxon>Bacteroidia</taxon>
        <taxon>Bacteroidales</taxon>
        <taxon>Prevotellaceae</taxon>
        <taxon>Hallella</taxon>
    </lineage>
</organism>
<dbReference type="Gene3D" id="3.30.110.70">
    <property type="entry name" value="Hypothetical protein apc22750. Chain B"/>
    <property type="match status" value="1"/>
</dbReference>
<proteinExistence type="inferred from homology"/>
<reference evidence="3 4" key="1">
    <citation type="submission" date="2024-04" db="EMBL/GenBank/DDBJ databases">
        <title>Human intestinal bacterial collection.</title>
        <authorList>
            <person name="Pauvert C."/>
            <person name="Hitch T.C.A."/>
            <person name="Clavel T."/>
        </authorList>
    </citation>
    <scope>NUCLEOTIDE SEQUENCE [LARGE SCALE GENOMIC DNA]</scope>
    <source>
        <strain evidence="3 4">CLA-AA-H145</strain>
    </source>
</reference>
<dbReference type="PANTHER" id="PTHR34068:SF1">
    <property type="entry name" value="UPF0145 PROTEIN YBJQ"/>
    <property type="match status" value="1"/>
</dbReference>
<evidence type="ECO:0000313" key="3">
    <source>
        <dbReference type="EMBL" id="MEQ2487224.1"/>
    </source>
</evidence>
<comment type="caution">
    <text evidence="3">The sequence shown here is derived from an EMBL/GenBank/DDBJ whole genome shotgun (WGS) entry which is preliminary data.</text>
</comment>
<dbReference type="SUPFAM" id="SSF117782">
    <property type="entry name" value="YbjQ-like"/>
    <property type="match status" value="1"/>
</dbReference>
<dbReference type="Pfam" id="PF01906">
    <property type="entry name" value="YbjQ_1"/>
    <property type="match status" value="1"/>
</dbReference>
<evidence type="ECO:0000256" key="2">
    <source>
        <dbReference type="HAMAP-Rule" id="MF_00338"/>
    </source>
</evidence>
<keyword evidence="4" id="KW-1185">Reference proteome</keyword>
<dbReference type="RefSeq" id="WP_215760305.1">
    <property type="nucleotide sequence ID" value="NZ_JAHKBE010000038.1"/>
</dbReference>
<sequence>MIITTTPTIEGHKILEYKGVVSAEVILGANLAKDFFASFRDTFGGRVRSYERVLQEGRMTALQEMEADARAMGATAIVGVGFNIEVLGERGSILMVSVSGTAVVI</sequence>
<dbReference type="PANTHER" id="PTHR34068">
    <property type="entry name" value="UPF0145 PROTEIN YBJQ"/>
    <property type="match status" value="1"/>
</dbReference>
<dbReference type="InterPro" id="IPR002765">
    <property type="entry name" value="UPF0145_YbjQ-like"/>
</dbReference>
<dbReference type="InterPro" id="IPR035439">
    <property type="entry name" value="UPF0145_dom_sf"/>
</dbReference>
<protein>
    <recommendedName>
        <fullName evidence="2">UPF0145 protein AAAT34_09195</fullName>
    </recommendedName>
</protein>
<evidence type="ECO:0000313" key="4">
    <source>
        <dbReference type="Proteomes" id="UP001487296"/>
    </source>
</evidence>
<comment type="similarity">
    <text evidence="1 2">Belongs to the UPF0145 family.</text>
</comment>
<name>A0ABV1FS41_9BACT</name>
<evidence type="ECO:0000256" key="1">
    <source>
        <dbReference type="ARBA" id="ARBA00010751"/>
    </source>
</evidence>
<dbReference type="Proteomes" id="UP001487296">
    <property type="component" value="Unassembled WGS sequence"/>
</dbReference>
<gene>
    <name evidence="3" type="ORF">AAAT34_09195</name>
</gene>
<dbReference type="HAMAP" id="MF_00338">
    <property type="entry name" value="UPF0145"/>
    <property type="match status" value="1"/>
</dbReference>
<dbReference type="EMBL" id="JBBNFP010000037">
    <property type="protein sequence ID" value="MEQ2487224.1"/>
    <property type="molecule type" value="Genomic_DNA"/>
</dbReference>